<dbReference type="EMBL" id="JBJJXI010000132">
    <property type="protein sequence ID" value="KAL3388464.1"/>
    <property type="molecule type" value="Genomic_DNA"/>
</dbReference>
<keyword evidence="1" id="KW-0238">DNA-binding</keyword>
<evidence type="ECO:0008006" key="7">
    <source>
        <dbReference type="Google" id="ProtNLM"/>
    </source>
</evidence>
<dbReference type="PANTHER" id="PTHR30349:SF41">
    <property type="entry name" value="INTEGRASE_RECOMBINASE PROTEIN MJ0367-RELATED"/>
    <property type="match status" value="1"/>
</dbReference>
<dbReference type="InterPro" id="IPR001995">
    <property type="entry name" value="Peptidase_A2_cat"/>
</dbReference>
<dbReference type="SUPFAM" id="SSF56349">
    <property type="entry name" value="DNA breaking-rejoining enzymes"/>
    <property type="match status" value="1"/>
</dbReference>
<evidence type="ECO:0000313" key="5">
    <source>
        <dbReference type="EMBL" id="KAL3388464.1"/>
    </source>
</evidence>
<name>A0ABD2W6Z9_9HYME</name>
<protein>
    <recommendedName>
        <fullName evidence="7">Tyr recombinase domain-containing protein</fullName>
    </recommendedName>
</protein>
<evidence type="ECO:0000256" key="1">
    <source>
        <dbReference type="ARBA" id="ARBA00023125"/>
    </source>
</evidence>
<gene>
    <name evidence="5" type="ORF">TKK_016395</name>
</gene>
<dbReference type="PROSITE" id="PS51898">
    <property type="entry name" value="TYR_RECOMBINASE"/>
    <property type="match status" value="1"/>
</dbReference>
<comment type="caution">
    <text evidence="5">The sequence shown here is derived from an EMBL/GenBank/DDBJ whole genome shotgun (WGS) entry which is preliminary data.</text>
</comment>
<accession>A0ABD2W6Z9</accession>
<evidence type="ECO:0000256" key="2">
    <source>
        <dbReference type="ARBA" id="ARBA00023172"/>
    </source>
</evidence>
<dbReference type="CDD" id="cd00397">
    <property type="entry name" value="DNA_BRE_C"/>
    <property type="match status" value="1"/>
</dbReference>
<sequence length="496" mass="56137">MSSDESSEEYVSEEIRESARNIVFNLLPPKSKQTYTAAYNKFKQWRRQKKTNSFCEDVFLAYFEHLSISYSPASLWSIYSMLKSTLLTFNQVDIGSYKQLTALLKRKSAGYQSKKSLTFTRDQIQTFLNEAPDEIYLCTKVALIFGISGALRRAEFVQLKTEDVILEENYMLVKILKTKNHVPRSFTVSGEFYDLCKKYINARPNPCHTDRFFLQYHVGKMIRQPIGINKFGSMPKEVATYLKLPNSDKYTGHSFRRTSATLLVDAGADITVLKRHGGWKSNTVAEGYISESLNNKKKIQNQISEGIQISTKSTHSEEATETAIVQVEGVEQNPKALTSSNNFQHFTVYESKSSSEQDHHQRMIPTTFNTMYLQDDFILDSPSTSSAAYSKRARVSSEYKPIPLVPAQNSFIESPSTSAGYSKRARVSSEYKPIPLVPAQDSFIESPSTSAAYSKQAKVSSTYQPIPLIPAQTVQRCQQNKSNIIQSLKRPPSKTK</sequence>
<dbReference type="InterPro" id="IPR002104">
    <property type="entry name" value="Integrase_catalytic"/>
</dbReference>
<dbReference type="GO" id="GO:0003677">
    <property type="term" value="F:DNA binding"/>
    <property type="evidence" value="ECO:0007669"/>
    <property type="project" value="UniProtKB-KW"/>
</dbReference>
<evidence type="ECO:0000259" key="3">
    <source>
        <dbReference type="PROSITE" id="PS50175"/>
    </source>
</evidence>
<dbReference type="PANTHER" id="PTHR30349">
    <property type="entry name" value="PHAGE INTEGRASE-RELATED"/>
    <property type="match status" value="1"/>
</dbReference>
<dbReference type="InterPro" id="IPR013762">
    <property type="entry name" value="Integrase-like_cat_sf"/>
</dbReference>
<dbReference type="AlphaFoldDB" id="A0ABD2W6Z9"/>
<feature type="domain" description="Peptidase A2" evidence="3">
    <location>
        <begin position="260"/>
        <end position="276"/>
    </location>
</feature>
<dbReference type="GO" id="GO:0006310">
    <property type="term" value="P:DNA recombination"/>
    <property type="evidence" value="ECO:0007669"/>
    <property type="project" value="UniProtKB-KW"/>
</dbReference>
<dbReference type="InterPro" id="IPR050090">
    <property type="entry name" value="Tyrosine_recombinase_XerCD"/>
</dbReference>
<feature type="domain" description="Tyr recombinase" evidence="4">
    <location>
        <begin position="114"/>
        <end position="301"/>
    </location>
</feature>
<reference evidence="5 6" key="1">
    <citation type="journal article" date="2024" name="bioRxiv">
        <title>A reference genome for Trichogramma kaykai: A tiny desert-dwelling parasitoid wasp with competing sex-ratio distorters.</title>
        <authorList>
            <person name="Culotta J."/>
            <person name="Lindsey A.R."/>
        </authorList>
    </citation>
    <scope>NUCLEOTIDE SEQUENCE [LARGE SCALE GENOMIC DNA]</scope>
    <source>
        <strain evidence="5 6">KSX58</strain>
    </source>
</reference>
<keyword evidence="2" id="KW-0233">DNA recombination</keyword>
<keyword evidence="6" id="KW-1185">Reference proteome</keyword>
<dbReference type="Gene3D" id="1.10.443.10">
    <property type="entry name" value="Intergrase catalytic core"/>
    <property type="match status" value="1"/>
</dbReference>
<dbReference type="PROSITE" id="PS50175">
    <property type="entry name" value="ASP_PROT_RETROV"/>
    <property type="match status" value="1"/>
</dbReference>
<dbReference type="Proteomes" id="UP001627154">
    <property type="component" value="Unassembled WGS sequence"/>
</dbReference>
<dbReference type="Pfam" id="PF00589">
    <property type="entry name" value="Phage_integrase"/>
    <property type="match status" value="1"/>
</dbReference>
<proteinExistence type="predicted"/>
<dbReference type="InterPro" id="IPR011010">
    <property type="entry name" value="DNA_brk_join_enz"/>
</dbReference>
<evidence type="ECO:0000259" key="4">
    <source>
        <dbReference type="PROSITE" id="PS51898"/>
    </source>
</evidence>
<organism evidence="5 6">
    <name type="scientific">Trichogramma kaykai</name>
    <dbReference type="NCBI Taxonomy" id="54128"/>
    <lineage>
        <taxon>Eukaryota</taxon>
        <taxon>Metazoa</taxon>
        <taxon>Ecdysozoa</taxon>
        <taxon>Arthropoda</taxon>
        <taxon>Hexapoda</taxon>
        <taxon>Insecta</taxon>
        <taxon>Pterygota</taxon>
        <taxon>Neoptera</taxon>
        <taxon>Endopterygota</taxon>
        <taxon>Hymenoptera</taxon>
        <taxon>Apocrita</taxon>
        <taxon>Proctotrupomorpha</taxon>
        <taxon>Chalcidoidea</taxon>
        <taxon>Trichogrammatidae</taxon>
        <taxon>Trichogramma</taxon>
    </lineage>
</organism>
<evidence type="ECO:0000313" key="6">
    <source>
        <dbReference type="Proteomes" id="UP001627154"/>
    </source>
</evidence>